<dbReference type="PANTHER" id="PTHR11799">
    <property type="entry name" value="PARAOXONASE"/>
    <property type="match status" value="1"/>
</dbReference>
<sequence>MNRWKIVGIFVIVGLLALTLKVLYKAGVFTPLDPLPLNAETIPTPPGIEDLDFDPETGTIFLSSHDRRNFQSTGAIYALKSGQLTNLTDKLGLSEFRPHGISFIKTNGHKFLFVISHRDTKNSVLKFIFEGDSLRMINTYSSSEFTTPNDLVAVGENSFFLSNDHGKVGENLKKWADYVALPVGNIVYFDGQRSKVVLDRVAYPNGLAVYDNRLYVASTLGNYIGVYEAEGSNYELKKLKSISVPYAPDNLMVAGSRIYVAAHPKTLKFLAHAKDSTKISPSAIFYLEEDKPKIVYVEDGSKLSGSSTALAVPDPMGDVTLYLGSVYERKILKLSEK</sequence>
<dbReference type="InterPro" id="IPR002640">
    <property type="entry name" value="Arylesterase"/>
</dbReference>
<dbReference type="InterPro" id="IPR051288">
    <property type="entry name" value="Serum_paraoxonase/arylesterase"/>
</dbReference>
<dbReference type="SUPFAM" id="SSF63829">
    <property type="entry name" value="Calcium-dependent phosphotriesterase"/>
    <property type="match status" value="1"/>
</dbReference>
<gene>
    <name evidence="5" type="ordered locus">Lbys_0674</name>
</gene>
<accession>E4RYS4</accession>
<dbReference type="RefSeq" id="WP_013407488.1">
    <property type="nucleotide sequence ID" value="NC_014655.1"/>
</dbReference>
<keyword evidence="3" id="KW-1015">Disulfide bond</keyword>
<dbReference type="PANTHER" id="PTHR11799:SF12">
    <property type="entry name" value="PARAOXONASE-RELATED"/>
    <property type="match status" value="1"/>
</dbReference>
<dbReference type="Gene3D" id="2.120.10.30">
    <property type="entry name" value="TolB, C-terminal domain"/>
    <property type="match status" value="1"/>
</dbReference>
<protein>
    <submittedName>
        <fullName evidence="5">Arylesterase</fullName>
    </submittedName>
</protein>
<evidence type="ECO:0000256" key="3">
    <source>
        <dbReference type="ARBA" id="ARBA00023157"/>
    </source>
</evidence>
<evidence type="ECO:0000256" key="1">
    <source>
        <dbReference type="ARBA" id="ARBA00008595"/>
    </source>
</evidence>
<keyword evidence="6" id="KW-1185">Reference proteome</keyword>
<dbReference type="EMBL" id="CP002305">
    <property type="protein sequence ID" value="ADQ16436.1"/>
    <property type="molecule type" value="Genomic_DNA"/>
</dbReference>
<dbReference type="InterPro" id="IPR011042">
    <property type="entry name" value="6-blade_b-propeller_TolB-like"/>
</dbReference>
<dbReference type="Pfam" id="PF01731">
    <property type="entry name" value="Arylesterase"/>
    <property type="match status" value="1"/>
</dbReference>
<name>E4RYS4_LEAB4</name>
<dbReference type="HOGENOM" id="CLU_049839_1_0_10"/>
<proteinExistence type="inferred from homology"/>
<dbReference type="GO" id="GO:0004064">
    <property type="term" value="F:arylesterase activity"/>
    <property type="evidence" value="ECO:0007669"/>
    <property type="project" value="InterPro"/>
</dbReference>
<evidence type="ECO:0000313" key="6">
    <source>
        <dbReference type="Proteomes" id="UP000007435"/>
    </source>
</evidence>
<dbReference type="OrthoDB" id="1158171at2"/>
<reference key="1">
    <citation type="submission" date="2010-11" db="EMBL/GenBank/DDBJ databases">
        <title>The complete genome of Leadbetterella byssophila DSM 17132.</title>
        <authorList>
            <consortium name="US DOE Joint Genome Institute (JGI-PGF)"/>
            <person name="Lucas S."/>
            <person name="Copeland A."/>
            <person name="Lapidus A."/>
            <person name="Glavina del Rio T."/>
            <person name="Dalin E."/>
            <person name="Tice H."/>
            <person name="Bruce D."/>
            <person name="Goodwin L."/>
            <person name="Pitluck S."/>
            <person name="Kyrpides N."/>
            <person name="Mavromatis K."/>
            <person name="Ivanova N."/>
            <person name="Teshima H."/>
            <person name="Brettin T."/>
            <person name="Detter J.C."/>
            <person name="Han C."/>
            <person name="Tapia R."/>
            <person name="Land M."/>
            <person name="Hauser L."/>
            <person name="Markowitz V."/>
            <person name="Cheng J.-F."/>
            <person name="Hugenholtz P."/>
            <person name="Woyke T."/>
            <person name="Wu D."/>
            <person name="Tindall B."/>
            <person name="Pomrenke H.G."/>
            <person name="Brambilla E."/>
            <person name="Klenk H.-P."/>
            <person name="Eisen J.A."/>
        </authorList>
    </citation>
    <scope>NUCLEOTIDE SEQUENCE [LARGE SCALE GENOMIC DNA]</scope>
    <source>
        <strain>DSM 17132</strain>
    </source>
</reference>
<reference evidence="5 6" key="2">
    <citation type="journal article" date="2011" name="Stand. Genomic Sci.">
        <title>Complete genome sequence of Leadbetterella byssophila type strain (4M15).</title>
        <authorList>
            <person name="Abt B."/>
            <person name="Teshima H."/>
            <person name="Lucas S."/>
            <person name="Lapidus A."/>
            <person name="Del Rio T.G."/>
            <person name="Nolan M."/>
            <person name="Tice H."/>
            <person name="Cheng J.F."/>
            <person name="Pitluck S."/>
            <person name="Liolios K."/>
            <person name="Pagani I."/>
            <person name="Ivanova N."/>
            <person name="Mavromatis K."/>
            <person name="Pati A."/>
            <person name="Tapia R."/>
            <person name="Han C."/>
            <person name="Goodwin L."/>
            <person name="Chen A."/>
            <person name="Palaniappan K."/>
            <person name="Land M."/>
            <person name="Hauser L."/>
            <person name="Chang Y.J."/>
            <person name="Jeffries C.D."/>
            <person name="Rohde M."/>
            <person name="Goker M."/>
            <person name="Tindall B.J."/>
            <person name="Detter J.C."/>
            <person name="Woyke T."/>
            <person name="Bristow J."/>
            <person name="Eisen J.A."/>
            <person name="Markowitz V."/>
            <person name="Hugenholtz P."/>
            <person name="Klenk H.P."/>
            <person name="Kyrpides N.C."/>
        </authorList>
    </citation>
    <scope>NUCLEOTIDE SEQUENCE [LARGE SCALE GENOMIC DNA]</scope>
    <source>
        <strain evidence="6">DSM 17132 / JCM 16389 / KACC 11308 / NBRC 106382 / 4M15</strain>
    </source>
</reference>
<dbReference type="Proteomes" id="UP000007435">
    <property type="component" value="Chromosome"/>
</dbReference>
<organism evidence="5 6">
    <name type="scientific">Leadbetterella byssophila (strain DSM 17132 / JCM 16389 / KACC 11308 / NBRC 106382 / 4M15)</name>
    <dbReference type="NCBI Taxonomy" id="649349"/>
    <lineage>
        <taxon>Bacteria</taxon>
        <taxon>Pseudomonadati</taxon>
        <taxon>Bacteroidota</taxon>
        <taxon>Cytophagia</taxon>
        <taxon>Cytophagales</taxon>
        <taxon>Leadbetterellaceae</taxon>
        <taxon>Leadbetterella</taxon>
    </lineage>
</organism>
<dbReference type="AlphaFoldDB" id="E4RYS4"/>
<comment type="similarity">
    <text evidence="1">Belongs to the paraoxonase family.</text>
</comment>
<dbReference type="eggNOG" id="COG3386">
    <property type="taxonomic scope" value="Bacteria"/>
</dbReference>
<keyword evidence="4" id="KW-0325">Glycoprotein</keyword>
<evidence type="ECO:0000256" key="2">
    <source>
        <dbReference type="ARBA" id="ARBA00022801"/>
    </source>
</evidence>
<dbReference type="STRING" id="649349.Lbys_0674"/>
<dbReference type="KEGG" id="lby:Lbys_0674"/>
<evidence type="ECO:0000313" key="5">
    <source>
        <dbReference type="EMBL" id="ADQ16436.1"/>
    </source>
</evidence>
<evidence type="ECO:0000256" key="4">
    <source>
        <dbReference type="ARBA" id="ARBA00023180"/>
    </source>
</evidence>
<keyword evidence="2" id="KW-0378">Hydrolase</keyword>